<keyword evidence="3" id="KW-1185">Reference proteome</keyword>
<evidence type="ECO:0000313" key="3">
    <source>
        <dbReference type="Proteomes" id="UP000324233"/>
    </source>
</evidence>
<dbReference type="InterPro" id="IPR011447">
    <property type="entry name" value="DUF1552"/>
</dbReference>
<dbReference type="AlphaFoldDB" id="A0A5B9VX32"/>
<evidence type="ECO:0000256" key="1">
    <source>
        <dbReference type="SAM" id="SignalP"/>
    </source>
</evidence>
<dbReference type="InterPro" id="IPR006311">
    <property type="entry name" value="TAT_signal"/>
</dbReference>
<feature type="chain" id="PRO_5022794971" description="DUF1552 domain-containing protein" evidence="1">
    <location>
        <begin position="21"/>
        <end position="447"/>
    </location>
</feature>
<dbReference type="PROSITE" id="PS51318">
    <property type="entry name" value="TAT"/>
    <property type="match status" value="1"/>
</dbReference>
<gene>
    <name evidence="2" type="ORF">OJF2_11230</name>
</gene>
<organism evidence="2 3">
    <name type="scientific">Aquisphaera giovannonii</name>
    <dbReference type="NCBI Taxonomy" id="406548"/>
    <lineage>
        <taxon>Bacteria</taxon>
        <taxon>Pseudomonadati</taxon>
        <taxon>Planctomycetota</taxon>
        <taxon>Planctomycetia</taxon>
        <taxon>Isosphaerales</taxon>
        <taxon>Isosphaeraceae</taxon>
        <taxon>Aquisphaera</taxon>
    </lineage>
</organism>
<accession>A0A5B9VX32</accession>
<protein>
    <recommendedName>
        <fullName evidence="4">DUF1552 domain-containing protein</fullName>
    </recommendedName>
</protein>
<name>A0A5B9VX32_9BACT</name>
<evidence type="ECO:0008006" key="4">
    <source>
        <dbReference type="Google" id="ProtNLM"/>
    </source>
</evidence>
<evidence type="ECO:0000313" key="2">
    <source>
        <dbReference type="EMBL" id="QEH32644.1"/>
    </source>
</evidence>
<sequence length="447" mass="48946" precursor="true">MKARPISRRAVLRGAGTAIALPFLEAMGPPALASAAAGAPRTKRLAFLYIPNGVHMDDWRPKEEGPAFRLPPTLEPLRPFRDKLLVLSGLEQHNSEALGDGPGDHARALCCFLTGVHPLKTDGANIHVGISADQVAAQAVGEQTRLASLELGIDRGGQSGNCDSGYSCAYSSNISWRSPTTPMAKEINPRAVFDRLFAGFGKKGTEAEQRKRDLYRKSILDFALEDAQQLRGRVGLNDRRKLDEYLTSLREVEKRIARADLGKADLPPGVTRPSGVPQDYAEHVRLMFELMALSFQTDTTRIATFMYANEGSTRPYPSIGVPEGHHDLSHHGGDRRKHEKLKKINRLHVELLAQLLGRLQSIREGEHSVLDNTTLVYGSGISDGDRHNHDDLPVLVAGTGAGTLKTGRHIAYSPRPLNNLYLSLLDRFGVKTDRLGDSTGRLENLDG</sequence>
<dbReference type="Pfam" id="PF07586">
    <property type="entry name" value="HXXSHH"/>
    <property type="match status" value="1"/>
</dbReference>
<proteinExistence type="predicted"/>
<dbReference type="KEGG" id="agv:OJF2_11230"/>
<feature type="signal peptide" evidence="1">
    <location>
        <begin position="1"/>
        <end position="20"/>
    </location>
</feature>
<reference evidence="2 3" key="1">
    <citation type="submission" date="2019-08" db="EMBL/GenBank/DDBJ databases">
        <title>Deep-cultivation of Planctomycetes and their phenomic and genomic characterization uncovers novel biology.</title>
        <authorList>
            <person name="Wiegand S."/>
            <person name="Jogler M."/>
            <person name="Boedeker C."/>
            <person name="Pinto D."/>
            <person name="Vollmers J."/>
            <person name="Rivas-Marin E."/>
            <person name="Kohn T."/>
            <person name="Peeters S.H."/>
            <person name="Heuer A."/>
            <person name="Rast P."/>
            <person name="Oberbeckmann S."/>
            <person name="Bunk B."/>
            <person name="Jeske O."/>
            <person name="Meyerdierks A."/>
            <person name="Storesund J.E."/>
            <person name="Kallscheuer N."/>
            <person name="Luecker S."/>
            <person name="Lage O.M."/>
            <person name="Pohl T."/>
            <person name="Merkel B.J."/>
            <person name="Hornburger P."/>
            <person name="Mueller R.-W."/>
            <person name="Bruemmer F."/>
            <person name="Labrenz M."/>
            <person name="Spormann A.M."/>
            <person name="Op den Camp H."/>
            <person name="Overmann J."/>
            <person name="Amann R."/>
            <person name="Jetten M.S.M."/>
            <person name="Mascher T."/>
            <person name="Medema M.H."/>
            <person name="Devos D.P."/>
            <person name="Kaster A.-K."/>
            <person name="Ovreas L."/>
            <person name="Rohde M."/>
            <person name="Galperin M.Y."/>
            <person name="Jogler C."/>
        </authorList>
    </citation>
    <scope>NUCLEOTIDE SEQUENCE [LARGE SCALE GENOMIC DNA]</scope>
    <source>
        <strain evidence="2 3">OJF2</strain>
    </source>
</reference>
<dbReference type="Proteomes" id="UP000324233">
    <property type="component" value="Chromosome"/>
</dbReference>
<dbReference type="EMBL" id="CP042997">
    <property type="protein sequence ID" value="QEH32644.1"/>
    <property type="molecule type" value="Genomic_DNA"/>
</dbReference>
<keyword evidence="1" id="KW-0732">Signal</keyword>